<keyword evidence="3" id="KW-1185">Reference proteome</keyword>
<organism evidence="2 3">
    <name type="scientific">Gibberella moniliformis (strain M3125 / FGSC 7600)</name>
    <name type="common">Maize ear and stalk rot fungus</name>
    <name type="synonym">Fusarium verticillioides</name>
    <dbReference type="NCBI Taxonomy" id="334819"/>
    <lineage>
        <taxon>Eukaryota</taxon>
        <taxon>Fungi</taxon>
        <taxon>Dikarya</taxon>
        <taxon>Ascomycota</taxon>
        <taxon>Pezizomycotina</taxon>
        <taxon>Sordariomycetes</taxon>
        <taxon>Hypocreomycetidae</taxon>
        <taxon>Hypocreales</taxon>
        <taxon>Nectriaceae</taxon>
        <taxon>Fusarium</taxon>
        <taxon>Fusarium fujikuroi species complex</taxon>
    </lineage>
</organism>
<dbReference type="GeneID" id="30063800"/>
<dbReference type="InterPro" id="IPR036188">
    <property type="entry name" value="FAD/NAD-bd_sf"/>
</dbReference>
<evidence type="ECO:0000313" key="3">
    <source>
        <dbReference type="Proteomes" id="UP000009096"/>
    </source>
</evidence>
<dbReference type="InterPro" id="IPR051209">
    <property type="entry name" value="FAD-bind_Monooxygenase_sf"/>
</dbReference>
<gene>
    <name evidence="2" type="ORF">FVEG_05845</name>
</gene>
<proteinExistence type="inferred from homology"/>
<sequence>MEANGATARDRAIQFYKSIAHEPAKPGEATEAYKDIDELACHLSRIPTFTPRPLKIIAVGAGFSGLALARAVHVGKLKNVTITIYEKNAGVGGTWYENRYPGCACDIPAPNYTFSWAPNPFWPSYYAKGETIREYIESVATQHNLCGYVKTGHKVIGARWLEDRQAWRVTVSKTDGRDLVISSPGVSDGETETVFDDECDVFINCSGFFNNWKWPRVANRSKFQGKLYHTAAWPQDGESNLDGKTVALIGNGSSGVQVLPSIIDRVKKVYVHIRSPTWITTSFAARFAGPGGANYKYTEEQKASWAADPAAYLEYRRQIEGELNSRFGLYIDNKPEQKAAREFGIAEMTSKLRAGGKEELLKAMLPDFAVGCRRTTPGNGYLEALCHPKCEVVWGKVDAFTTDGLRTSDGTTTSGVDAIICATGFDLSCAPRFPIIGRNGVNLRDEWLKNPHAYLSVTATDMPNYFTIMGPYSPLGHGSIVTAIEMVTKYICDLVHKLQTQNYSYVVPKAHIAAAYQKHALAWLRRTAWASHCASTYKNGTVDGELNSLHPGSRLHFFELLSTPRYEDFEWQSLCSEDLTFAWLATGFTARERNPTNDTDLT</sequence>
<evidence type="ECO:0000256" key="1">
    <source>
        <dbReference type="ARBA" id="ARBA00010139"/>
    </source>
</evidence>
<dbReference type="EMBL" id="CM000579">
    <property type="protein sequence ID" value="EWG44877.1"/>
    <property type="molecule type" value="Genomic_DNA"/>
</dbReference>
<dbReference type="Gene3D" id="3.50.50.60">
    <property type="entry name" value="FAD/NAD(P)-binding domain"/>
    <property type="match status" value="3"/>
</dbReference>
<dbReference type="AlphaFoldDB" id="W7MJN9"/>
<reference evidence="2 3" key="1">
    <citation type="journal article" date="2010" name="Nature">
        <title>Comparative genomics reveals mobile pathogenicity chromosomes in Fusarium.</title>
        <authorList>
            <person name="Ma L.J."/>
            <person name="van der Does H.C."/>
            <person name="Borkovich K.A."/>
            <person name="Coleman J.J."/>
            <person name="Daboussi M.J."/>
            <person name="Di Pietro A."/>
            <person name="Dufresne M."/>
            <person name="Freitag M."/>
            <person name="Grabherr M."/>
            <person name="Henrissat B."/>
            <person name="Houterman P.M."/>
            <person name="Kang S."/>
            <person name="Shim W.B."/>
            <person name="Woloshuk C."/>
            <person name="Xie X."/>
            <person name="Xu J.R."/>
            <person name="Antoniw J."/>
            <person name="Baker S.E."/>
            <person name="Bluhm B.H."/>
            <person name="Breakspear A."/>
            <person name="Brown D.W."/>
            <person name="Butchko R.A."/>
            <person name="Chapman S."/>
            <person name="Coulson R."/>
            <person name="Coutinho P.M."/>
            <person name="Danchin E.G."/>
            <person name="Diener A."/>
            <person name="Gale L.R."/>
            <person name="Gardiner D.M."/>
            <person name="Goff S."/>
            <person name="Hammond-Kosack K.E."/>
            <person name="Hilburn K."/>
            <person name="Hua-Van A."/>
            <person name="Jonkers W."/>
            <person name="Kazan K."/>
            <person name="Kodira C.D."/>
            <person name="Koehrsen M."/>
            <person name="Kumar L."/>
            <person name="Lee Y.H."/>
            <person name="Li L."/>
            <person name="Manners J.M."/>
            <person name="Miranda-Saavedra D."/>
            <person name="Mukherjee M."/>
            <person name="Park G."/>
            <person name="Park J."/>
            <person name="Park S.Y."/>
            <person name="Proctor R.H."/>
            <person name="Regev A."/>
            <person name="Ruiz-Roldan M.C."/>
            <person name="Sain D."/>
            <person name="Sakthikumar S."/>
            <person name="Sykes S."/>
            <person name="Schwartz D.C."/>
            <person name="Turgeon B.G."/>
            <person name="Wapinski I."/>
            <person name="Yoder O."/>
            <person name="Young S."/>
            <person name="Zeng Q."/>
            <person name="Zhou S."/>
            <person name="Galagan J."/>
            <person name="Cuomo C.A."/>
            <person name="Kistler H.C."/>
            <person name="Rep M."/>
        </authorList>
    </citation>
    <scope>NUCLEOTIDE SEQUENCE [LARGE SCALE GENOMIC DNA]</scope>
    <source>
        <strain evidence="3">M3125 / FGSC 7600</strain>
    </source>
</reference>
<comment type="similarity">
    <text evidence="1">Belongs to the FAD-binding monooxygenase family.</text>
</comment>
<name>W7MJN9_GIBM7</name>
<dbReference type="KEGG" id="fvr:FVEG_05845"/>
<dbReference type="eggNOG" id="KOG1399">
    <property type="taxonomic scope" value="Eukaryota"/>
</dbReference>
<evidence type="ECO:0000313" key="2">
    <source>
        <dbReference type="EMBL" id="EWG44877.1"/>
    </source>
</evidence>
<accession>W7MJN9</accession>
<dbReference type="EMBL" id="DS022248">
    <property type="protein sequence ID" value="EWG44877.1"/>
    <property type="molecule type" value="Genomic_DNA"/>
</dbReference>
<dbReference type="Proteomes" id="UP000009096">
    <property type="component" value="Chromosome 2"/>
</dbReference>
<protein>
    <submittedName>
        <fullName evidence="2">Uncharacterized protein</fullName>
    </submittedName>
</protein>
<dbReference type="VEuPathDB" id="FungiDB:FVEG_05845"/>
<dbReference type="Pfam" id="PF13450">
    <property type="entry name" value="NAD_binding_8"/>
    <property type="match status" value="1"/>
</dbReference>
<dbReference type="SUPFAM" id="SSF51905">
    <property type="entry name" value="FAD/NAD(P)-binding domain"/>
    <property type="match status" value="1"/>
</dbReference>
<dbReference type="PANTHER" id="PTHR42877">
    <property type="entry name" value="L-ORNITHINE N(5)-MONOOXYGENASE-RELATED"/>
    <property type="match status" value="1"/>
</dbReference>
<dbReference type="PANTHER" id="PTHR42877:SF12">
    <property type="entry name" value="MONOOXYGENASE"/>
    <property type="match status" value="1"/>
</dbReference>
<dbReference type="OrthoDB" id="74360at2759"/>
<dbReference type="RefSeq" id="XP_018751068.1">
    <property type="nucleotide sequence ID" value="XM_018894082.1"/>
</dbReference>